<dbReference type="EMBL" id="CYZE01000036">
    <property type="protein sequence ID" value="CUP47474.1"/>
    <property type="molecule type" value="Genomic_DNA"/>
</dbReference>
<evidence type="ECO:0000313" key="3">
    <source>
        <dbReference type="Proteomes" id="UP000095651"/>
    </source>
</evidence>
<protein>
    <submittedName>
        <fullName evidence="2">Uncharacterized protein</fullName>
    </submittedName>
</protein>
<sequence>MEDKNLYNKVMLIAFCIILVLLGAGMYSRSTAAQRASENYVPRGNVQEVQLETERTAV</sequence>
<proteinExistence type="predicted"/>
<dbReference type="RefSeq" id="WP_002600821.1">
    <property type="nucleotide sequence ID" value="NZ_CABIXC010000036.1"/>
</dbReference>
<reference evidence="2 3" key="1">
    <citation type="submission" date="2015-09" db="EMBL/GenBank/DDBJ databases">
        <authorList>
            <consortium name="Pathogen Informatics"/>
        </authorList>
    </citation>
    <scope>NUCLEOTIDE SEQUENCE [LARGE SCALE GENOMIC DNA]</scope>
    <source>
        <strain evidence="2 3">2789STDY5608850</strain>
    </source>
</reference>
<feature type="transmembrane region" description="Helical" evidence="1">
    <location>
        <begin position="6"/>
        <end position="27"/>
    </location>
</feature>
<dbReference type="AlphaFoldDB" id="A0A174NFS8"/>
<accession>A0A174NFS8</accession>
<name>A0A174NFS8_9FIRM</name>
<gene>
    <name evidence="2" type="ORF">ERS852407_06045</name>
</gene>
<organism evidence="2 3">
    <name type="scientific">Hungatella hathewayi</name>
    <dbReference type="NCBI Taxonomy" id="154046"/>
    <lineage>
        <taxon>Bacteria</taxon>
        <taxon>Bacillati</taxon>
        <taxon>Bacillota</taxon>
        <taxon>Clostridia</taxon>
        <taxon>Lachnospirales</taxon>
        <taxon>Lachnospiraceae</taxon>
        <taxon>Hungatella</taxon>
    </lineage>
</organism>
<keyword evidence="1" id="KW-0812">Transmembrane</keyword>
<keyword evidence="1" id="KW-1133">Transmembrane helix</keyword>
<dbReference type="Proteomes" id="UP000095651">
    <property type="component" value="Unassembled WGS sequence"/>
</dbReference>
<evidence type="ECO:0000313" key="2">
    <source>
        <dbReference type="EMBL" id="CUP47474.1"/>
    </source>
</evidence>
<keyword evidence="1" id="KW-0472">Membrane</keyword>
<evidence type="ECO:0000256" key="1">
    <source>
        <dbReference type="SAM" id="Phobius"/>
    </source>
</evidence>